<evidence type="ECO:0000313" key="6">
    <source>
        <dbReference type="EMBL" id="MFC4623952.1"/>
    </source>
</evidence>
<dbReference type="InterPro" id="IPR002104">
    <property type="entry name" value="Integrase_catalytic"/>
</dbReference>
<gene>
    <name evidence="6" type="ORF">ACFO1V_01690</name>
</gene>
<comment type="caution">
    <text evidence="6">The sequence shown here is derived from an EMBL/GenBank/DDBJ whole genome shotgun (WGS) entry which is preliminary data.</text>
</comment>
<keyword evidence="3" id="KW-0238">DNA-binding</keyword>
<dbReference type="Gene3D" id="3.30.160.390">
    <property type="entry name" value="Integrase, DNA-binding domain"/>
    <property type="match status" value="1"/>
</dbReference>
<dbReference type="RefSeq" id="WP_374831959.1">
    <property type="nucleotide sequence ID" value="NZ_JBHEEZ010000012.1"/>
</dbReference>
<dbReference type="InterPro" id="IPR013762">
    <property type="entry name" value="Integrase-like_cat_sf"/>
</dbReference>
<organism evidence="6 7">
    <name type="scientific">Daeguia caeni</name>
    <dbReference type="NCBI Taxonomy" id="439612"/>
    <lineage>
        <taxon>Bacteria</taxon>
        <taxon>Pseudomonadati</taxon>
        <taxon>Pseudomonadota</taxon>
        <taxon>Alphaproteobacteria</taxon>
        <taxon>Hyphomicrobiales</taxon>
        <taxon>Brucellaceae</taxon>
        <taxon>Daeguia</taxon>
    </lineage>
</organism>
<keyword evidence="2" id="KW-0229">DNA integration</keyword>
<sequence>MAKLTKRVVDAAESRPSDYVIWDDELPGFGLRVFASGKRSYVIQYRQGGRSRRFTIGLHGIWTPERARQEAKTQLGRVAQGEDPAEEKQIDHKSLSIKELCDLYLADLQAGLILGKGGRPKKPGTIVSDVGRINRHIVPLLGTRRVKDLTKADITKAMKDIMAGKTRLVAKTKKLRGKSIVKGGVGTATRTIGLFGGILTYAVEAGIIDVNPAHGVRRPKDNIRARRLSEAEYRILGEMLKAAAENETYRMTAEIIRQIALTGCRRTEMVTLEWEEADTDSSCLRLKDSKEGRSIRPIGLPVVEYLENRRREADGAYVFPGRDGDAAFGSFPNHWRKIFADSPLADITPHVLRHSFASVANDLGFTEITIAALVGHAKGSVTSNYIHTLDTALIMAADTIAGYIQGLLDGIEFKQTAYALDRDSRKAALARFLQKAAGNDDRPMEEAQPVAA</sequence>
<evidence type="ECO:0000256" key="1">
    <source>
        <dbReference type="ARBA" id="ARBA00008857"/>
    </source>
</evidence>
<evidence type="ECO:0000256" key="2">
    <source>
        <dbReference type="ARBA" id="ARBA00022908"/>
    </source>
</evidence>
<reference evidence="7" key="1">
    <citation type="journal article" date="2019" name="Int. J. Syst. Evol. Microbiol.">
        <title>The Global Catalogue of Microorganisms (GCM) 10K type strain sequencing project: providing services to taxonomists for standard genome sequencing and annotation.</title>
        <authorList>
            <consortium name="The Broad Institute Genomics Platform"/>
            <consortium name="The Broad Institute Genome Sequencing Center for Infectious Disease"/>
            <person name="Wu L."/>
            <person name="Ma J."/>
        </authorList>
    </citation>
    <scope>NUCLEOTIDE SEQUENCE [LARGE SCALE GENOMIC DNA]</scope>
    <source>
        <strain evidence="7">CGMCC 1.15731</strain>
    </source>
</reference>
<dbReference type="Proteomes" id="UP001596042">
    <property type="component" value="Unassembled WGS sequence"/>
</dbReference>
<name>A0ABV9H2T3_9HYPH</name>
<dbReference type="PANTHER" id="PTHR30629">
    <property type="entry name" value="PROPHAGE INTEGRASE"/>
    <property type="match status" value="1"/>
</dbReference>
<keyword evidence="4" id="KW-0233">DNA recombination</keyword>
<feature type="domain" description="Tyr recombinase" evidence="5">
    <location>
        <begin position="223"/>
        <end position="398"/>
    </location>
</feature>
<dbReference type="InterPro" id="IPR050808">
    <property type="entry name" value="Phage_Integrase"/>
</dbReference>
<evidence type="ECO:0000259" key="5">
    <source>
        <dbReference type="PROSITE" id="PS51898"/>
    </source>
</evidence>
<dbReference type="PROSITE" id="PS51898">
    <property type="entry name" value="TYR_RECOMBINASE"/>
    <property type="match status" value="1"/>
</dbReference>
<evidence type="ECO:0000256" key="4">
    <source>
        <dbReference type="ARBA" id="ARBA00023172"/>
    </source>
</evidence>
<dbReference type="InterPro" id="IPR011010">
    <property type="entry name" value="DNA_brk_join_enz"/>
</dbReference>
<proteinExistence type="inferred from homology"/>
<dbReference type="InterPro" id="IPR025166">
    <property type="entry name" value="Integrase_DNA_bind_dom"/>
</dbReference>
<evidence type="ECO:0000313" key="7">
    <source>
        <dbReference type="Proteomes" id="UP001596042"/>
    </source>
</evidence>
<comment type="similarity">
    <text evidence="1">Belongs to the 'phage' integrase family.</text>
</comment>
<dbReference type="Pfam" id="PF13356">
    <property type="entry name" value="Arm-DNA-bind_3"/>
    <property type="match status" value="1"/>
</dbReference>
<dbReference type="Pfam" id="PF00589">
    <property type="entry name" value="Phage_integrase"/>
    <property type="match status" value="1"/>
</dbReference>
<accession>A0ABV9H2T3</accession>
<dbReference type="InterPro" id="IPR010998">
    <property type="entry name" value="Integrase_recombinase_N"/>
</dbReference>
<dbReference type="InterPro" id="IPR038488">
    <property type="entry name" value="Integrase_DNA-bd_sf"/>
</dbReference>
<dbReference type="Gene3D" id="1.10.150.130">
    <property type="match status" value="1"/>
</dbReference>
<dbReference type="Gene3D" id="1.10.443.10">
    <property type="entry name" value="Intergrase catalytic core"/>
    <property type="match status" value="1"/>
</dbReference>
<dbReference type="PANTHER" id="PTHR30629:SF2">
    <property type="entry name" value="PROPHAGE INTEGRASE INTS-RELATED"/>
    <property type="match status" value="1"/>
</dbReference>
<keyword evidence="7" id="KW-1185">Reference proteome</keyword>
<evidence type="ECO:0000256" key="3">
    <source>
        <dbReference type="ARBA" id="ARBA00023125"/>
    </source>
</evidence>
<protein>
    <submittedName>
        <fullName evidence="6">Tyrosine-type recombinase/integrase</fullName>
    </submittedName>
</protein>
<dbReference type="CDD" id="cd00796">
    <property type="entry name" value="INT_Rci_Hp1_C"/>
    <property type="match status" value="1"/>
</dbReference>
<dbReference type="SUPFAM" id="SSF56349">
    <property type="entry name" value="DNA breaking-rejoining enzymes"/>
    <property type="match status" value="1"/>
</dbReference>
<dbReference type="EMBL" id="JBHSEL010000017">
    <property type="protein sequence ID" value="MFC4623952.1"/>
    <property type="molecule type" value="Genomic_DNA"/>
</dbReference>